<dbReference type="InterPro" id="IPR011991">
    <property type="entry name" value="ArsR-like_HTH"/>
</dbReference>
<dbReference type="SMART" id="SM00418">
    <property type="entry name" value="HTH_ARSR"/>
    <property type="match status" value="1"/>
</dbReference>
<evidence type="ECO:0000256" key="1">
    <source>
        <dbReference type="ARBA" id="ARBA00023015"/>
    </source>
</evidence>
<reference evidence="5" key="1">
    <citation type="submission" date="2018-06" db="EMBL/GenBank/DDBJ databases">
        <authorList>
            <person name="Zhirakovskaya E."/>
        </authorList>
    </citation>
    <scope>NUCLEOTIDE SEQUENCE</scope>
</reference>
<organism evidence="5">
    <name type="scientific">hydrothermal vent metagenome</name>
    <dbReference type="NCBI Taxonomy" id="652676"/>
    <lineage>
        <taxon>unclassified sequences</taxon>
        <taxon>metagenomes</taxon>
        <taxon>ecological metagenomes</taxon>
    </lineage>
</organism>
<dbReference type="InterPro" id="IPR036388">
    <property type="entry name" value="WH-like_DNA-bd_sf"/>
</dbReference>
<sequence length="108" mass="12226">MSIYSNDNERFSEMFKALSNPHRLALFHRLQTCCSPGIHCSTEQAVRFCVGELGEGLNIAPSTLSHHLKELNRAGLVQMERSGKNVECWLDPDVLTELSTFFTQKNEL</sequence>
<dbReference type="InterPro" id="IPR036390">
    <property type="entry name" value="WH_DNA-bd_sf"/>
</dbReference>
<name>A0A3B0YU23_9ZZZZ</name>
<dbReference type="EMBL" id="UOFO01000045">
    <property type="protein sequence ID" value="VAW84435.1"/>
    <property type="molecule type" value="Genomic_DNA"/>
</dbReference>
<dbReference type="PANTHER" id="PTHR33154">
    <property type="entry name" value="TRANSCRIPTIONAL REGULATOR, ARSR FAMILY"/>
    <property type="match status" value="1"/>
</dbReference>
<evidence type="ECO:0000259" key="4">
    <source>
        <dbReference type="PROSITE" id="PS50987"/>
    </source>
</evidence>
<dbReference type="PANTHER" id="PTHR33154:SF18">
    <property type="entry name" value="ARSENICAL RESISTANCE OPERON REPRESSOR"/>
    <property type="match status" value="1"/>
</dbReference>
<dbReference type="Pfam" id="PF12840">
    <property type="entry name" value="HTH_20"/>
    <property type="match status" value="1"/>
</dbReference>
<proteinExistence type="predicted"/>
<dbReference type="CDD" id="cd00090">
    <property type="entry name" value="HTH_ARSR"/>
    <property type="match status" value="1"/>
</dbReference>
<dbReference type="GO" id="GO:0003677">
    <property type="term" value="F:DNA binding"/>
    <property type="evidence" value="ECO:0007669"/>
    <property type="project" value="UniProtKB-KW"/>
</dbReference>
<keyword evidence="3" id="KW-0804">Transcription</keyword>
<keyword evidence="2" id="KW-0238">DNA-binding</keyword>
<dbReference type="GO" id="GO:0003700">
    <property type="term" value="F:DNA-binding transcription factor activity"/>
    <property type="evidence" value="ECO:0007669"/>
    <property type="project" value="InterPro"/>
</dbReference>
<dbReference type="InterPro" id="IPR051081">
    <property type="entry name" value="HTH_MetalResp_TranReg"/>
</dbReference>
<dbReference type="InterPro" id="IPR001845">
    <property type="entry name" value="HTH_ArsR_DNA-bd_dom"/>
</dbReference>
<evidence type="ECO:0000256" key="2">
    <source>
        <dbReference type="ARBA" id="ARBA00023125"/>
    </source>
</evidence>
<keyword evidence="1" id="KW-0805">Transcription regulation</keyword>
<dbReference type="SUPFAM" id="SSF46785">
    <property type="entry name" value="Winged helix' DNA-binding domain"/>
    <property type="match status" value="1"/>
</dbReference>
<dbReference type="AlphaFoldDB" id="A0A3B0YU23"/>
<evidence type="ECO:0000313" key="5">
    <source>
        <dbReference type="EMBL" id="VAW84435.1"/>
    </source>
</evidence>
<dbReference type="PROSITE" id="PS50987">
    <property type="entry name" value="HTH_ARSR_2"/>
    <property type="match status" value="1"/>
</dbReference>
<accession>A0A3B0YU23</accession>
<feature type="domain" description="HTH arsR-type" evidence="4">
    <location>
        <begin position="3"/>
        <end position="108"/>
    </location>
</feature>
<evidence type="ECO:0000256" key="3">
    <source>
        <dbReference type="ARBA" id="ARBA00023163"/>
    </source>
</evidence>
<dbReference type="NCBIfam" id="NF033788">
    <property type="entry name" value="HTH_metalloreg"/>
    <property type="match status" value="1"/>
</dbReference>
<gene>
    <name evidence="5" type="ORF">MNBD_GAMMA16-2037</name>
</gene>
<protein>
    <submittedName>
        <fullName evidence="5">Transcriptional regulator, ArsR family</fullName>
    </submittedName>
</protein>
<dbReference type="Gene3D" id="1.10.10.10">
    <property type="entry name" value="Winged helix-like DNA-binding domain superfamily/Winged helix DNA-binding domain"/>
    <property type="match status" value="1"/>
</dbReference>